<evidence type="ECO:0008006" key="7">
    <source>
        <dbReference type="Google" id="ProtNLM"/>
    </source>
</evidence>
<dbReference type="GO" id="GO:0085020">
    <property type="term" value="P:protein K6-linked ubiquitination"/>
    <property type="evidence" value="ECO:0007669"/>
    <property type="project" value="TreeGrafter"/>
</dbReference>
<evidence type="ECO:0000256" key="2">
    <source>
        <dbReference type="ARBA" id="ARBA00023043"/>
    </source>
</evidence>
<evidence type="ECO:0000313" key="5">
    <source>
        <dbReference type="EMBL" id="KAK7793497.1"/>
    </source>
</evidence>
<feature type="repeat" description="ANK" evidence="3">
    <location>
        <begin position="14"/>
        <end position="46"/>
    </location>
</feature>
<reference evidence="5 6" key="1">
    <citation type="submission" date="2024-03" db="EMBL/GenBank/DDBJ databases">
        <title>The genome assembly and annotation of the cricket Gryllus longicercus Weissman &amp; Gray.</title>
        <authorList>
            <person name="Szrajer S."/>
            <person name="Gray D."/>
            <person name="Ylla G."/>
        </authorList>
    </citation>
    <scope>NUCLEOTIDE SEQUENCE [LARGE SCALE GENOMIC DNA]</scope>
    <source>
        <strain evidence="5">DAG 2021-001</strain>
        <tissue evidence="5">Whole body minus gut</tissue>
    </source>
</reference>
<dbReference type="Gene3D" id="1.25.40.20">
    <property type="entry name" value="Ankyrin repeat-containing domain"/>
    <property type="match status" value="2"/>
</dbReference>
<dbReference type="GO" id="GO:0070531">
    <property type="term" value="C:BRCA1-A complex"/>
    <property type="evidence" value="ECO:0007669"/>
    <property type="project" value="TreeGrafter"/>
</dbReference>
<dbReference type="PROSITE" id="PS50088">
    <property type="entry name" value="ANK_REPEAT"/>
    <property type="match status" value="2"/>
</dbReference>
<dbReference type="InterPro" id="IPR036770">
    <property type="entry name" value="Ankyrin_rpt-contain_sf"/>
</dbReference>
<evidence type="ECO:0000256" key="3">
    <source>
        <dbReference type="PROSITE-ProRule" id="PRU00023"/>
    </source>
</evidence>
<evidence type="ECO:0000256" key="4">
    <source>
        <dbReference type="SAM" id="MobiDB-lite"/>
    </source>
</evidence>
<dbReference type="GO" id="GO:0004842">
    <property type="term" value="F:ubiquitin-protein transferase activity"/>
    <property type="evidence" value="ECO:0007669"/>
    <property type="project" value="TreeGrafter"/>
</dbReference>
<dbReference type="PROSITE" id="PS50297">
    <property type="entry name" value="ANK_REP_REGION"/>
    <property type="match status" value="2"/>
</dbReference>
<dbReference type="Proteomes" id="UP001378592">
    <property type="component" value="Unassembled WGS sequence"/>
</dbReference>
<organism evidence="5 6">
    <name type="scientific">Gryllus longicercus</name>
    <dbReference type="NCBI Taxonomy" id="2509291"/>
    <lineage>
        <taxon>Eukaryota</taxon>
        <taxon>Metazoa</taxon>
        <taxon>Ecdysozoa</taxon>
        <taxon>Arthropoda</taxon>
        <taxon>Hexapoda</taxon>
        <taxon>Insecta</taxon>
        <taxon>Pterygota</taxon>
        <taxon>Neoptera</taxon>
        <taxon>Polyneoptera</taxon>
        <taxon>Orthoptera</taxon>
        <taxon>Ensifera</taxon>
        <taxon>Gryllidea</taxon>
        <taxon>Grylloidea</taxon>
        <taxon>Gryllidae</taxon>
        <taxon>Gryllinae</taxon>
        <taxon>Gryllus</taxon>
    </lineage>
</organism>
<keyword evidence="6" id="KW-1185">Reference proteome</keyword>
<comment type="caution">
    <text evidence="5">The sequence shown here is derived from an EMBL/GenBank/DDBJ whole genome shotgun (WGS) entry which is preliminary data.</text>
</comment>
<dbReference type="SUPFAM" id="SSF48403">
    <property type="entry name" value="Ankyrin repeat"/>
    <property type="match status" value="1"/>
</dbReference>
<sequence>MESYGLWRRVRTKRRETALWLAANDGHKAVVEALLAVGADPAAEDNTGASPLTQAASGGRADIIRLMAKARPEAFRSKSAALGLRRAALNGHWRAVGALLEGGVPPDARPRGLPTALFAAAISDPRCVAELLAAGADHNARDADGRTALHWAVRANQDESSRLLLVCGADRAARDRNGRIAADEAWTDSARQLLRPLDQQAAGEDEDDEDEASRRSPSKKCAVS</sequence>
<feature type="repeat" description="ANK" evidence="3">
    <location>
        <begin position="144"/>
        <end position="176"/>
    </location>
</feature>
<evidence type="ECO:0000313" key="6">
    <source>
        <dbReference type="Proteomes" id="UP001378592"/>
    </source>
</evidence>
<dbReference type="GO" id="GO:0031436">
    <property type="term" value="C:BRCA1-BARD1 complex"/>
    <property type="evidence" value="ECO:0007669"/>
    <property type="project" value="TreeGrafter"/>
</dbReference>
<accession>A0AAN9VN78</accession>
<proteinExistence type="predicted"/>
<dbReference type="AlphaFoldDB" id="A0AAN9VN78"/>
<gene>
    <name evidence="5" type="ORF">R5R35_001833</name>
</gene>
<evidence type="ECO:0000256" key="1">
    <source>
        <dbReference type="ARBA" id="ARBA00022737"/>
    </source>
</evidence>
<keyword evidence="2 3" id="KW-0040">ANK repeat</keyword>
<dbReference type="PANTHER" id="PTHR24171">
    <property type="entry name" value="ANKYRIN REPEAT DOMAIN-CONTAINING PROTEIN 39-RELATED"/>
    <property type="match status" value="1"/>
</dbReference>
<protein>
    <recommendedName>
        <fullName evidence="7">Ankyrin repeat domain-containing protein</fullName>
    </recommendedName>
</protein>
<keyword evidence="1" id="KW-0677">Repeat</keyword>
<dbReference type="EMBL" id="JAZDUA010000377">
    <property type="protein sequence ID" value="KAK7793497.1"/>
    <property type="molecule type" value="Genomic_DNA"/>
</dbReference>
<dbReference type="PANTHER" id="PTHR24171:SF8">
    <property type="entry name" value="BRCA1-ASSOCIATED RING DOMAIN PROTEIN 1"/>
    <property type="match status" value="1"/>
</dbReference>
<dbReference type="InterPro" id="IPR002110">
    <property type="entry name" value="Ankyrin_rpt"/>
</dbReference>
<dbReference type="SMART" id="SM00248">
    <property type="entry name" value="ANK"/>
    <property type="match status" value="4"/>
</dbReference>
<dbReference type="Pfam" id="PF12796">
    <property type="entry name" value="Ank_2"/>
    <property type="match status" value="2"/>
</dbReference>
<name>A0AAN9VN78_9ORTH</name>
<feature type="region of interest" description="Disordered" evidence="4">
    <location>
        <begin position="194"/>
        <end position="224"/>
    </location>
</feature>